<dbReference type="STRING" id="576137.A0A1L7XUG3"/>
<dbReference type="OrthoDB" id="8954335at2759"/>
<name>A0A1L7XUG3_9HELO</name>
<organism evidence="2 3">
    <name type="scientific">Phialocephala subalpina</name>
    <dbReference type="NCBI Taxonomy" id="576137"/>
    <lineage>
        <taxon>Eukaryota</taxon>
        <taxon>Fungi</taxon>
        <taxon>Dikarya</taxon>
        <taxon>Ascomycota</taxon>
        <taxon>Pezizomycotina</taxon>
        <taxon>Leotiomycetes</taxon>
        <taxon>Helotiales</taxon>
        <taxon>Mollisiaceae</taxon>
        <taxon>Phialocephala</taxon>
        <taxon>Phialocephala fortinii species complex</taxon>
    </lineage>
</organism>
<evidence type="ECO:0000313" key="2">
    <source>
        <dbReference type="EMBL" id="CZR68617.1"/>
    </source>
</evidence>
<sequence>MQRVVRRTTDYGISHPDGLINNSTHWPGRLADHLDIGLGLTLPITHCSDSESFRFLAAAKFGNFMDNEEDLRRSLKHSTAEVWRLIDHFKTRKPHNRIDEDDGRDIAGDINDQRDDRRRQSSWTQSSCGELWGRFGRSKRSARRGYAGDQVLQDLEINLVPDRTTLRQGPTPLPFKDQQCTTSCHNRDTKTRTETEEAIPSLVIRRLPSFLGDGSRGSI</sequence>
<keyword evidence="3" id="KW-1185">Reference proteome</keyword>
<feature type="compositionally biased region" description="Basic and acidic residues" evidence="1">
    <location>
        <begin position="104"/>
        <end position="119"/>
    </location>
</feature>
<accession>A0A1L7XUG3</accession>
<feature type="region of interest" description="Disordered" evidence="1">
    <location>
        <begin position="94"/>
        <end position="122"/>
    </location>
</feature>
<evidence type="ECO:0000313" key="3">
    <source>
        <dbReference type="Proteomes" id="UP000184330"/>
    </source>
</evidence>
<evidence type="ECO:0000256" key="1">
    <source>
        <dbReference type="SAM" id="MobiDB-lite"/>
    </source>
</evidence>
<gene>
    <name evidence="2" type="ORF">PAC_18516</name>
</gene>
<protein>
    <submittedName>
        <fullName evidence="2">Uncharacterized protein</fullName>
    </submittedName>
</protein>
<dbReference type="Proteomes" id="UP000184330">
    <property type="component" value="Unassembled WGS sequence"/>
</dbReference>
<proteinExistence type="predicted"/>
<feature type="region of interest" description="Disordered" evidence="1">
    <location>
        <begin position="164"/>
        <end position="196"/>
    </location>
</feature>
<feature type="compositionally biased region" description="Basic and acidic residues" evidence="1">
    <location>
        <begin position="185"/>
        <end position="195"/>
    </location>
</feature>
<reference evidence="2 3" key="1">
    <citation type="submission" date="2016-03" db="EMBL/GenBank/DDBJ databases">
        <authorList>
            <person name="Ploux O."/>
        </authorList>
    </citation>
    <scope>NUCLEOTIDE SEQUENCE [LARGE SCALE GENOMIC DNA]</scope>
    <source>
        <strain evidence="2 3">UAMH 11012</strain>
    </source>
</reference>
<dbReference type="EMBL" id="FJOG01000057">
    <property type="protein sequence ID" value="CZR68617.1"/>
    <property type="molecule type" value="Genomic_DNA"/>
</dbReference>
<dbReference type="AlphaFoldDB" id="A0A1L7XUG3"/>